<keyword evidence="1" id="KW-0812">Transmembrane</keyword>
<gene>
    <name evidence="2" type="ORF">H9K75_11265</name>
</gene>
<keyword evidence="1" id="KW-0472">Membrane</keyword>
<evidence type="ECO:0000256" key="1">
    <source>
        <dbReference type="SAM" id="Phobius"/>
    </source>
</evidence>
<dbReference type="Pfam" id="PF09980">
    <property type="entry name" value="DUF2214"/>
    <property type="match status" value="1"/>
</dbReference>
<dbReference type="RefSeq" id="WP_187725807.1">
    <property type="nucleotide sequence ID" value="NZ_CP060783.1"/>
</dbReference>
<feature type="transmembrane region" description="Helical" evidence="1">
    <location>
        <begin position="80"/>
        <end position="99"/>
    </location>
</feature>
<evidence type="ECO:0000313" key="3">
    <source>
        <dbReference type="Proteomes" id="UP000516028"/>
    </source>
</evidence>
<keyword evidence="3" id="KW-1185">Reference proteome</keyword>
<feature type="transmembrane region" description="Helical" evidence="1">
    <location>
        <begin position="6"/>
        <end position="28"/>
    </location>
</feature>
<dbReference type="InterPro" id="IPR018706">
    <property type="entry name" value="DUF2214_membrane"/>
</dbReference>
<accession>A0A7H0GPT4</accession>
<proteinExistence type="predicted"/>
<protein>
    <submittedName>
        <fullName evidence="2">DUF2214 family protein</fullName>
    </submittedName>
</protein>
<sequence length="152" mass="16967">MTTEALLAYAHFLAILTMTVFLASEAALCRKEWLNAAVVERLARVDMIYGISALVVLITGVARTYWGMKGVGWYWSQPLLHLKVTLFVVIALMSIGPTVRFMRWRRNLRSSGALPSDVEIRNVRRLVMIEAHLLALIPILAVFLARGVAVSS</sequence>
<organism evidence="2 3">
    <name type="scientific">Diaphorobacter aerolatus</name>
    <dbReference type="NCBI Taxonomy" id="1288495"/>
    <lineage>
        <taxon>Bacteria</taxon>
        <taxon>Pseudomonadati</taxon>
        <taxon>Pseudomonadota</taxon>
        <taxon>Betaproteobacteria</taxon>
        <taxon>Burkholderiales</taxon>
        <taxon>Comamonadaceae</taxon>
        <taxon>Diaphorobacter</taxon>
    </lineage>
</organism>
<dbReference type="AlphaFoldDB" id="A0A7H0GPT4"/>
<name>A0A7H0GPT4_9BURK</name>
<dbReference type="KEGG" id="daer:H9K75_11265"/>
<evidence type="ECO:0000313" key="2">
    <source>
        <dbReference type="EMBL" id="QNP50300.1"/>
    </source>
</evidence>
<dbReference type="EMBL" id="CP060783">
    <property type="protein sequence ID" value="QNP50300.1"/>
    <property type="molecule type" value="Genomic_DNA"/>
</dbReference>
<reference evidence="2 3" key="1">
    <citation type="submission" date="2020-08" db="EMBL/GenBank/DDBJ databases">
        <title>Genome sequence of Diaphorobacter aerolatus KACC 16536T.</title>
        <authorList>
            <person name="Hyun D.-W."/>
            <person name="Bae J.-W."/>
        </authorList>
    </citation>
    <scope>NUCLEOTIDE SEQUENCE [LARGE SCALE GENOMIC DNA]</scope>
    <source>
        <strain evidence="2 3">KACC 16536</strain>
    </source>
</reference>
<keyword evidence="1" id="KW-1133">Transmembrane helix</keyword>
<feature type="transmembrane region" description="Helical" evidence="1">
    <location>
        <begin position="131"/>
        <end position="149"/>
    </location>
</feature>
<dbReference type="Proteomes" id="UP000516028">
    <property type="component" value="Chromosome"/>
</dbReference>
<feature type="transmembrane region" description="Helical" evidence="1">
    <location>
        <begin position="48"/>
        <end position="68"/>
    </location>
</feature>